<keyword evidence="7" id="KW-0812">Transmembrane</keyword>
<evidence type="ECO:0000313" key="11">
    <source>
        <dbReference type="Proteomes" id="UP000694580"/>
    </source>
</evidence>
<feature type="region of interest" description="Disordered" evidence="6">
    <location>
        <begin position="354"/>
        <end position="389"/>
    </location>
</feature>
<evidence type="ECO:0000256" key="8">
    <source>
        <dbReference type="SAM" id="SignalP"/>
    </source>
</evidence>
<dbReference type="GO" id="GO:0030215">
    <property type="term" value="F:semaphorin receptor binding"/>
    <property type="evidence" value="ECO:0007669"/>
    <property type="project" value="InterPro"/>
</dbReference>
<dbReference type="SUPFAM" id="SSF101912">
    <property type="entry name" value="Sema domain"/>
    <property type="match status" value="1"/>
</dbReference>
<gene>
    <name evidence="10" type="primary">sema6cb</name>
</gene>
<evidence type="ECO:0000256" key="5">
    <source>
        <dbReference type="PROSITE-ProRule" id="PRU00352"/>
    </source>
</evidence>
<feature type="region of interest" description="Disordered" evidence="6">
    <location>
        <begin position="760"/>
        <end position="783"/>
    </location>
</feature>
<keyword evidence="11" id="KW-1185">Reference proteome</keyword>
<feature type="chain" id="PRO_5044288908" description="Sema domain-containing protein" evidence="8">
    <location>
        <begin position="28"/>
        <end position="1026"/>
    </location>
</feature>
<feature type="region of interest" description="Disordered" evidence="6">
    <location>
        <begin position="901"/>
        <end position="966"/>
    </location>
</feature>
<dbReference type="PANTHER" id="PTHR11036">
    <property type="entry name" value="SEMAPHORIN"/>
    <property type="match status" value="1"/>
</dbReference>
<dbReference type="GO" id="GO:0045499">
    <property type="term" value="F:chemorepellent activity"/>
    <property type="evidence" value="ECO:0007669"/>
    <property type="project" value="TreeGrafter"/>
</dbReference>
<dbReference type="GO" id="GO:0005886">
    <property type="term" value="C:plasma membrane"/>
    <property type="evidence" value="ECO:0007669"/>
    <property type="project" value="TreeGrafter"/>
</dbReference>
<evidence type="ECO:0000256" key="4">
    <source>
        <dbReference type="ARBA" id="ARBA00023180"/>
    </source>
</evidence>
<dbReference type="Pfam" id="PF01403">
    <property type="entry name" value="Sema"/>
    <property type="match status" value="1"/>
</dbReference>
<dbReference type="PANTHER" id="PTHR11036:SF11">
    <property type="entry name" value="SEMAPHORIN-6C"/>
    <property type="match status" value="1"/>
</dbReference>
<proteinExistence type="predicted"/>
<dbReference type="GO" id="GO:0001755">
    <property type="term" value="P:neural crest cell migration"/>
    <property type="evidence" value="ECO:0007669"/>
    <property type="project" value="TreeGrafter"/>
</dbReference>
<feature type="compositionally biased region" description="Polar residues" evidence="6">
    <location>
        <begin position="957"/>
        <end position="966"/>
    </location>
</feature>
<dbReference type="CDD" id="cd11242">
    <property type="entry name" value="Sema_6"/>
    <property type="match status" value="1"/>
</dbReference>
<keyword evidence="3" id="KW-1015">Disulfide bond</keyword>
<dbReference type="Pfam" id="PF01437">
    <property type="entry name" value="PSI"/>
    <property type="match status" value="1"/>
</dbReference>
<evidence type="ECO:0000256" key="1">
    <source>
        <dbReference type="ARBA" id="ARBA00004370"/>
    </source>
</evidence>
<dbReference type="Gene3D" id="3.30.1680.10">
    <property type="entry name" value="ligand-binding face of the semaphorins, domain 2"/>
    <property type="match status" value="1"/>
</dbReference>
<dbReference type="InterPro" id="IPR015943">
    <property type="entry name" value="WD40/YVTN_repeat-like_dom_sf"/>
</dbReference>
<comment type="caution">
    <text evidence="5">Lacks conserved residue(s) required for the propagation of feature annotation.</text>
</comment>
<evidence type="ECO:0000256" key="2">
    <source>
        <dbReference type="ARBA" id="ARBA00023136"/>
    </source>
</evidence>
<dbReference type="PROSITE" id="PS51004">
    <property type="entry name" value="SEMA"/>
    <property type="match status" value="1"/>
</dbReference>
<dbReference type="InterPro" id="IPR027231">
    <property type="entry name" value="Semaphorin"/>
</dbReference>
<keyword evidence="2 7" id="KW-0472">Membrane</keyword>
<evidence type="ECO:0000256" key="3">
    <source>
        <dbReference type="ARBA" id="ARBA00023157"/>
    </source>
</evidence>
<evidence type="ECO:0000256" key="6">
    <source>
        <dbReference type="SAM" id="MobiDB-lite"/>
    </source>
</evidence>
<dbReference type="GeneTree" id="ENSGT00940000158641"/>
<evidence type="ECO:0000256" key="7">
    <source>
        <dbReference type="SAM" id="Phobius"/>
    </source>
</evidence>
<comment type="subcellular location">
    <subcellularLocation>
        <location evidence="1">Membrane</location>
    </subcellularLocation>
</comment>
<feature type="domain" description="Sema" evidence="9">
    <location>
        <begin position="33"/>
        <end position="518"/>
    </location>
</feature>
<name>A0AAY4B709_9TELE</name>
<accession>A0AAY4B709</accession>
<feature type="compositionally biased region" description="Polar residues" evidence="6">
    <location>
        <begin position="773"/>
        <end position="783"/>
    </location>
</feature>
<keyword evidence="4" id="KW-0325">Glycoprotein</keyword>
<sequence>MRLLLGGQPLLALATAFTACLIQLSSGAMPFPQDLEPIGVVGRESSYQYPSFQGLMEDNDTARLGLDFQRMLRINHILYIAARDHVFAINLSSSTSQIVMQQKLTWKTKDVEKCTVRGKNSDECYNYIKVLVPRNDETLFACGTNAFNPTCRNYKMSTLMQDGEEVIGQARCPFESRQSNVGLFAGGDFYSATMTDFLASDAVIYRSLGDSVPVLRTVKYDSKWLREPHFLHAIEYGNYVYFFFSEISVEYTTLGKVVFSRVARVCKNDNGGSPRVLERYWTSFLKARLNCSVPGDSFFYFDVLQSLTNVMQINQRPAVLGVFTTQANSITGSAVCAFYMDDIERAFNGKFKEQRNSESAWTPVPEEQTPKPRPGSCAGDGPAAGYKSSTTFPDETLTFIKSYPLMDEAVPSVNDRPCFTRTTSRFKLTQIAVDTSAGPHKNYTVLFLGSEDGRVLKILASTHPNASFSSQLLEDIDVYNPTKCNVRGEDRRVLALELDKDHHSLFVAFTSCVIRVPLSRCAKYGGCKKSCLSSRDPYCIWLRTGICATVAPGRKTSPTSASTTNQVAVLPKVPGDTQKGTGPEGRPPVGNQGSPDSEAVSVEGVRRLPEVDKSNHSVHYTLLIACVLVAFVLGAFLSAFLVSCYCNHNVNKKKRLAKDPEGPIPHALSLRSLAKLNGLLESQSKEEKLDVSTPKLYNSYFPNGKEHSSRRHVQHGVMGDLIHPHHHHTSELSGLPTPDSTPELPIKSMKAFKNQWEKNQNCNNAKDPKPQSMAGNRPSSGMHQQVFPFSHGLANGQSLTNAMHMEERKIHNPERMISHPNYCYPQKVVDVTSLDELLKHIHEINVATGKSPTVLTSSISANAGQMAFANRIQPHIPETESAPYYSSSTLPRDSLMRRMDVPPDMPPPQSTLERLSRHPSQRQSLITVPKMPNGGMVPRQHSFNHRSSHQPPPMLSRMNSTGSSSEVCHPLIANGYLTRQHSYSEQPDIHRGAIVRRTASLKPDVPPKPLFIPATSPVNKQGKFNY</sequence>
<evidence type="ECO:0000259" key="9">
    <source>
        <dbReference type="PROSITE" id="PS51004"/>
    </source>
</evidence>
<dbReference type="SMART" id="SM00630">
    <property type="entry name" value="Sema"/>
    <property type="match status" value="1"/>
</dbReference>
<evidence type="ECO:0000313" key="10">
    <source>
        <dbReference type="Ensembl" id="ENSDCDP00010016570.1"/>
    </source>
</evidence>
<reference evidence="10" key="2">
    <citation type="submission" date="2025-08" db="UniProtKB">
        <authorList>
            <consortium name="Ensembl"/>
        </authorList>
    </citation>
    <scope>IDENTIFICATION</scope>
</reference>
<reference evidence="10" key="3">
    <citation type="submission" date="2025-09" db="UniProtKB">
        <authorList>
            <consortium name="Ensembl"/>
        </authorList>
    </citation>
    <scope>IDENTIFICATION</scope>
</reference>
<dbReference type="Ensembl" id="ENSDCDT00010017581.1">
    <property type="protein sequence ID" value="ENSDCDP00010016570.1"/>
    <property type="gene ID" value="ENSDCDG00010007034.1"/>
</dbReference>
<dbReference type="GO" id="GO:0007411">
    <property type="term" value="P:axon guidance"/>
    <property type="evidence" value="ECO:0007669"/>
    <property type="project" value="TreeGrafter"/>
</dbReference>
<feature type="region of interest" description="Disordered" evidence="6">
    <location>
        <begin position="570"/>
        <end position="600"/>
    </location>
</feature>
<organism evidence="10 11">
    <name type="scientific">Denticeps clupeoides</name>
    <name type="common">denticle herring</name>
    <dbReference type="NCBI Taxonomy" id="299321"/>
    <lineage>
        <taxon>Eukaryota</taxon>
        <taxon>Metazoa</taxon>
        <taxon>Chordata</taxon>
        <taxon>Craniata</taxon>
        <taxon>Vertebrata</taxon>
        <taxon>Euteleostomi</taxon>
        <taxon>Actinopterygii</taxon>
        <taxon>Neopterygii</taxon>
        <taxon>Teleostei</taxon>
        <taxon>Clupei</taxon>
        <taxon>Clupeiformes</taxon>
        <taxon>Denticipitoidei</taxon>
        <taxon>Denticipitidae</taxon>
        <taxon>Denticeps</taxon>
    </lineage>
</organism>
<dbReference type="Proteomes" id="UP000694580">
    <property type="component" value="Chromosome 5"/>
</dbReference>
<dbReference type="SUPFAM" id="SSF103575">
    <property type="entry name" value="Plexin repeat"/>
    <property type="match status" value="1"/>
</dbReference>
<reference evidence="10 11" key="1">
    <citation type="submission" date="2020-06" db="EMBL/GenBank/DDBJ databases">
        <authorList>
            <consortium name="Wellcome Sanger Institute Data Sharing"/>
        </authorList>
    </citation>
    <scope>NUCLEOTIDE SEQUENCE [LARGE SCALE GENOMIC DNA]</scope>
</reference>
<protein>
    <recommendedName>
        <fullName evidence="9">Sema domain-containing protein</fullName>
    </recommendedName>
</protein>
<dbReference type="PROSITE" id="PS51257">
    <property type="entry name" value="PROKAR_LIPOPROTEIN"/>
    <property type="match status" value="1"/>
</dbReference>
<dbReference type="FunFam" id="2.130.10.10:FF:000013">
    <property type="entry name" value="semaphorin-6D isoform X2"/>
    <property type="match status" value="1"/>
</dbReference>
<dbReference type="InterPro" id="IPR001627">
    <property type="entry name" value="Semap_dom"/>
</dbReference>
<feature type="transmembrane region" description="Helical" evidence="7">
    <location>
        <begin position="620"/>
        <end position="646"/>
    </location>
</feature>
<dbReference type="AlphaFoldDB" id="A0AAY4B709"/>
<feature type="signal peptide" evidence="8">
    <location>
        <begin position="1"/>
        <end position="27"/>
    </location>
</feature>
<keyword evidence="7" id="KW-1133">Transmembrane helix</keyword>
<dbReference type="GO" id="GO:0030335">
    <property type="term" value="P:positive regulation of cell migration"/>
    <property type="evidence" value="ECO:0007669"/>
    <property type="project" value="TreeGrafter"/>
</dbReference>
<keyword evidence="8" id="KW-0732">Signal</keyword>
<dbReference type="GO" id="GO:0071526">
    <property type="term" value="P:semaphorin-plexin signaling pathway"/>
    <property type="evidence" value="ECO:0007669"/>
    <property type="project" value="TreeGrafter"/>
</dbReference>
<dbReference type="Gene3D" id="2.130.10.10">
    <property type="entry name" value="YVTN repeat-like/Quinoprotein amine dehydrogenase"/>
    <property type="match status" value="1"/>
</dbReference>
<dbReference type="InterPro" id="IPR036352">
    <property type="entry name" value="Semap_dom_sf"/>
</dbReference>
<dbReference type="InterPro" id="IPR002165">
    <property type="entry name" value="Plexin_repeat"/>
</dbReference>
<feature type="region of interest" description="Disordered" evidence="6">
    <location>
        <begin position="723"/>
        <end position="745"/>
    </location>
</feature>